<evidence type="ECO:0000256" key="3">
    <source>
        <dbReference type="ARBA" id="ARBA00023055"/>
    </source>
</evidence>
<feature type="non-terminal residue" evidence="8">
    <location>
        <position position="280"/>
    </location>
</feature>
<evidence type="ECO:0000256" key="2">
    <source>
        <dbReference type="ARBA" id="ARBA00022729"/>
    </source>
</evidence>
<keyword evidence="1" id="KW-0813">Transport</keyword>
<dbReference type="Gene3D" id="2.20.50.20">
    <property type="entry name" value="Lipovitellin. Chain A, domain 3"/>
    <property type="match status" value="1"/>
</dbReference>
<dbReference type="GO" id="GO:0005319">
    <property type="term" value="F:lipid transporter activity"/>
    <property type="evidence" value="ECO:0007669"/>
    <property type="project" value="InterPro"/>
</dbReference>
<keyword evidence="3" id="KW-0445">Lipid transport</keyword>
<reference evidence="8" key="2">
    <citation type="submission" date="2023-05" db="EMBL/GenBank/DDBJ databases">
        <authorList>
            <person name="Fouks B."/>
        </authorList>
    </citation>
    <scope>NUCLEOTIDE SEQUENCE</scope>
    <source>
        <strain evidence="8">Stay&amp;Tobe</strain>
        <tissue evidence="8">Testes</tissue>
    </source>
</reference>
<dbReference type="Gene3D" id="2.20.80.10">
    <property type="entry name" value="Lipovitellin-phosvitin complex, chain A, domain 4"/>
    <property type="match status" value="1"/>
</dbReference>
<dbReference type="EMBL" id="JASPKZ010008191">
    <property type="protein sequence ID" value="KAJ9580713.1"/>
    <property type="molecule type" value="Genomic_DNA"/>
</dbReference>
<dbReference type="PANTHER" id="PTHR23345">
    <property type="entry name" value="VITELLOGENIN-RELATED"/>
    <property type="match status" value="1"/>
</dbReference>
<evidence type="ECO:0000256" key="5">
    <source>
        <dbReference type="ARBA" id="ARBA00023157"/>
    </source>
</evidence>
<keyword evidence="2" id="KW-0732">Signal</keyword>
<evidence type="ECO:0000313" key="8">
    <source>
        <dbReference type="EMBL" id="KAJ9580713.1"/>
    </source>
</evidence>
<name>A0AAD7ZHN1_DIPPU</name>
<evidence type="ECO:0000256" key="6">
    <source>
        <dbReference type="ARBA" id="ARBA00023180"/>
    </source>
</evidence>
<sequence>MFLENYNLGGSYESNVIFSPKSYLPQSAMLNLTVDLFGESVNVFEVAGRMEGFEHYVESIFGPKGPFSSNKVKEKLENLRFLRSTPDDLKSKVDELPNVIDTNFKEPKLSVGMKIFGNELRYHKFNGEEEVSAAWASINPVEKIKQLLSGQEINYNKAAVFLDTSYVVPTSTGLPISLSAVGTAAVNLQMSGSLKAANFLKTYELDVEGKIRPSVSVDVVGMMGVDAYYASTGIKLKTNMYSSSAVEGQLKIRGAKLVSINFNLPKDKIEIIDARISSFF</sequence>
<dbReference type="InterPro" id="IPR050733">
    <property type="entry name" value="Vitellogenin/Apolipophorin"/>
</dbReference>
<dbReference type="InterPro" id="IPR015255">
    <property type="entry name" value="Vitellinogen_open_b-sht"/>
</dbReference>
<dbReference type="InterPro" id="IPR015817">
    <property type="entry name" value="Vitellinogen_open_b-sht_sub1"/>
</dbReference>
<feature type="domain" description="Vitellinogen open beta-sheet" evidence="7">
    <location>
        <begin position="1"/>
        <end position="279"/>
    </location>
</feature>
<accession>A0AAD7ZHN1</accession>
<comment type="caution">
    <text evidence="8">The sequence shown here is derived from an EMBL/GenBank/DDBJ whole genome shotgun (WGS) entry which is preliminary data.</text>
</comment>
<dbReference type="PANTHER" id="PTHR23345:SF15">
    <property type="entry name" value="VITELLOGENIN 1-RELATED"/>
    <property type="match status" value="1"/>
</dbReference>
<dbReference type="SUPFAM" id="SSF56968">
    <property type="entry name" value="Lipovitellin-phosvitin complex, beta-sheet shell regions"/>
    <property type="match status" value="1"/>
</dbReference>
<dbReference type="SMART" id="SM01169">
    <property type="entry name" value="DUF1943"/>
    <property type="match status" value="1"/>
</dbReference>
<gene>
    <name evidence="8" type="ORF">L9F63_024109</name>
</gene>
<organism evidence="8 9">
    <name type="scientific">Diploptera punctata</name>
    <name type="common">Pacific beetle cockroach</name>
    <dbReference type="NCBI Taxonomy" id="6984"/>
    <lineage>
        <taxon>Eukaryota</taxon>
        <taxon>Metazoa</taxon>
        <taxon>Ecdysozoa</taxon>
        <taxon>Arthropoda</taxon>
        <taxon>Hexapoda</taxon>
        <taxon>Insecta</taxon>
        <taxon>Pterygota</taxon>
        <taxon>Neoptera</taxon>
        <taxon>Polyneoptera</taxon>
        <taxon>Dictyoptera</taxon>
        <taxon>Blattodea</taxon>
        <taxon>Blaberoidea</taxon>
        <taxon>Blaberidae</taxon>
        <taxon>Diplopterinae</taxon>
        <taxon>Diploptera</taxon>
    </lineage>
</organism>
<dbReference type="GO" id="GO:0008289">
    <property type="term" value="F:lipid binding"/>
    <property type="evidence" value="ECO:0007669"/>
    <property type="project" value="UniProtKB-KW"/>
</dbReference>
<dbReference type="Pfam" id="PF09172">
    <property type="entry name" value="Vit_open_b-sht"/>
    <property type="match status" value="1"/>
</dbReference>
<proteinExistence type="predicted"/>
<keyword evidence="5" id="KW-1015">Disulfide bond</keyword>
<keyword evidence="9" id="KW-1185">Reference proteome</keyword>
<evidence type="ECO:0000256" key="1">
    <source>
        <dbReference type="ARBA" id="ARBA00022448"/>
    </source>
</evidence>
<protein>
    <recommendedName>
        <fullName evidence="7">Vitellinogen open beta-sheet domain-containing protein</fullName>
    </recommendedName>
</protein>
<reference evidence="8" key="1">
    <citation type="journal article" date="2023" name="IScience">
        <title>Live-bearing cockroach genome reveals convergent evolutionary mechanisms linked to viviparity in insects and beyond.</title>
        <authorList>
            <person name="Fouks B."/>
            <person name="Harrison M.C."/>
            <person name="Mikhailova A.A."/>
            <person name="Marchal E."/>
            <person name="English S."/>
            <person name="Carruthers M."/>
            <person name="Jennings E.C."/>
            <person name="Chiamaka E.L."/>
            <person name="Frigard R.A."/>
            <person name="Pippel M."/>
            <person name="Attardo G.M."/>
            <person name="Benoit J.B."/>
            <person name="Bornberg-Bauer E."/>
            <person name="Tobe S.S."/>
        </authorList>
    </citation>
    <scope>NUCLEOTIDE SEQUENCE</scope>
    <source>
        <strain evidence="8">Stay&amp;Tobe</strain>
    </source>
</reference>
<dbReference type="FunFam" id="2.20.50.20:FF:000007">
    <property type="entry name" value="von Willebrand factor type D domaincontaining protein"/>
    <property type="match status" value="1"/>
</dbReference>
<keyword evidence="6" id="KW-0325">Glycoprotein</keyword>
<evidence type="ECO:0000256" key="4">
    <source>
        <dbReference type="ARBA" id="ARBA00023121"/>
    </source>
</evidence>
<keyword evidence="4" id="KW-0446">Lipid-binding</keyword>
<evidence type="ECO:0000313" key="9">
    <source>
        <dbReference type="Proteomes" id="UP001233999"/>
    </source>
</evidence>
<dbReference type="AlphaFoldDB" id="A0AAD7ZHN1"/>
<dbReference type="InterPro" id="IPR015819">
    <property type="entry name" value="Lipid_transp_b-sht_shell"/>
</dbReference>
<evidence type="ECO:0000259" key="7">
    <source>
        <dbReference type="SMART" id="SM01169"/>
    </source>
</evidence>
<dbReference type="Proteomes" id="UP001233999">
    <property type="component" value="Unassembled WGS sequence"/>
</dbReference>